<evidence type="ECO:0000256" key="4">
    <source>
        <dbReference type="ARBA" id="ARBA00022764"/>
    </source>
</evidence>
<organism evidence="8 9">
    <name type="scientific">Piscinibacter koreensis</name>
    <dbReference type="NCBI Taxonomy" id="2742824"/>
    <lineage>
        <taxon>Bacteria</taxon>
        <taxon>Pseudomonadati</taxon>
        <taxon>Pseudomonadota</taxon>
        <taxon>Betaproteobacteria</taxon>
        <taxon>Burkholderiales</taxon>
        <taxon>Sphaerotilaceae</taxon>
        <taxon>Piscinibacter</taxon>
    </lineage>
</organism>
<dbReference type="SUPFAM" id="SSF51306">
    <property type="entry name" value="LexA/Signal peptidase"/>
    <property type="match status" value="1"/>
</dbReference>
<dbReference type="InterPro" id="IPR019533">
    <property type="entry name" value="Peptidase_S26"/>
</dbReference>
<dbReference type="Gene3D" id="2.10.109.10">
    <property type="entry name" value="Umud Fragment, subunit A"/>
    <property type="match status" value="1"/>
</dbReference>
<proteinExistence type="inferred from homology"/>
<comment type="caution">
    <text evidence="8">The sequence shown here is derived from an EMBL/GenBank/DDBJ whole genome shotgun (WGS) entry which is preliminary data.</text>
</comment>
<keyword evidence="4" id="KW-0574">Periplasm</keyword>
<accession>A0A7Y6NSK0</accession>
<evidence type="ECO:0000256" key="5">
    <source>
        <dbReference type="ARBA" id="ARBA00022971"/>
    </source>
</evidence>
<reference evidence="8 9" key="1">
    <citation type="submission" date="2020-06" db="EMBL/GenBank/DDBJ databases">
        <title>Schlegella sp. ID0723 isolated from air conditioner.</title>
        <authorList>
            <person name="Kim D.Y."/>
            <person name="Kim D.-U."/>
        </authorList>
    </citation>
    <scope>NUCLEOTIDE SEQUENCE [LARGE SCALE GENOMIC DNA]</scope>
    <source>
        <strain evidence="8 9">ID0723</strain>
    </source>
</reference>
<comment type="similarity">
    <text evidence="2">Belongs to the peptidase S26C family.</text>
</comment>
<dbReference type="AlphaFoldDB" id="A0A7Y6NSK0"/>
<dbReference type="NCBIfam" id="TIGR02771">
    <property type="entry name" value="TraF_Ti"/>
    <property type="match status" value="1"/>
</dbReference>
<evidence type="ECO:0000256" key="2">
    <source>
        <dbReference type="ARBA" id="ARBA00005849"/>
    </source>
</evidence>
<keyword evidence="6" id="KW-0472">Membrane</keyword>
<evidence type="ECO:0000313" key="9">
    <source>
        <dbReference type="Proteomes" id="UP000529637"/>
    </source>
</evidence>
<sequence>MTTLRVGLGPWLLHGARLLARDMRRHWLVFGAVGAVWVLALIRMFVHPLPVVPLLFNWTPSLPYKVAIADYRSGAISRGDLVVYAFEGPAGEVAYPGLRHQALFKRVAGVEGDVVTVQGRDVFVNGAPVGRAKTHAFDRRELSPIAPTVIPAGHLYVQGTSADSFDSRYSLSGLVRVQDVKSRVIPLL</sequence>
<evidence type="ECO:0000256" key="3">
    <source>
        <dbReference type="ARBA" id="ARBA00022729"/>
    </source>
</evidence>
<keyword evidence="5" id="KW-0184">Conjugation</keyword>
<protein>
    <submittedName>
        <fullName evidence="8">Conjugative transfer signal peptidase TraF</fullName>
    </submittedName>
</protein>
<keyword evidence="6" id="KW-1133">Transmembrane helix</keyword>
<evidence type="ECO:0000256" key="6">
    <source>
        <dbReference type="SAM" id="Phobius"/>
    </source>
</evidence>
<evidence type="ECO:0000313" key="8">
    <source>
        <dbReference type="EMBL" id="NUZ08544.1"/>
    </source>
</evidence>
<dbReference type="InterPro" id="IPR014139">
    <property type="entry name" value="Peptidase_S26C_TraF"/>
</dbReference>
<dbReference type="GO" id="GO:0042597">
    <property type="term" value="C:periplasmic space"/>
    <property type="evidence" value="ECO:0007669"/>
    <property type="project" value="UniProtKB-SubCell"/>
</dbReference>
<feature type="transmembrane region" description="Helical" evidence="6">
    <location>
        <begin position="27"/>
        <end position="46"/>
    </location>
</feature>
<name>A0A7Y6NSK0_9BURK</name>
<evidence type="ECO:0000256" key="1">
    <source>
        <dbReference type="ARBA" id="ARBA00004418"/>
    </source>
</evidence>
<dbReference type="EMBL" id="JABWMJ010000014">
    <property type="protein sequence ID" value="NUZ08544.1"/>
    <property type="molecule type" value="Genomic_DNA"/>
</dbReference>
<dbReference type="Pfam" id="PF10502">
    <property type="entry name" value="Peptidase_S26"/>
    <property type="match status" value="1"/>
</dbReference>
<feature type="domain" description="Peptidase S26" evidence="7">
    <location>
        <begin position="33"/>
        <end position="184"/>
    </location>
</feature>
<keyword evidence="6" id="KW-0812">Transmembrane</keyword>
<comment type="subcellular location">
    <subcellularLocation>
        <location evidence="1">Periplasm</location>
    </subcellularLocation>
</comment>
<dbReference type="InterPro" id="IPR036286">
    <property type="entry name" value="LexA/Signal_pep-like_sf"/>
</dbReference>
<dbReference type="Proteomes" id="UP000529637">
    <property type="component" value="Unassembled WGS sequence"/>
</dbReference>
<gene>
    <name evidence="8" type="primary">traF</name>
    <name evidence="8" type="ORF">HQN59_22605</name>
</gene>
<keyword evidence="9" id="KW-1185">Reference proteome</keyword>
<dbReference type="GO" id="GO:0006465">
    <property type="term" value="P:signal peptide processing"/>
    <property type="evidence" value="ECO:0007669"/>
    <property type="project" value="InterPro"/>
</dbReference>
<evidence type="ECO:0000259" key="7">
    <source>
        <dbReference type="Pfam" id="PF10502"/>
    </source>
</evidence>
<dbReference type="GO" id="GO:0004252">
    <property type="term" value="F:serine-type endopeptidase activity"/>
    <property type="evidence" value="ECO:0007669"/>
    <property type="project" value="InterPro"/>
</dbReference>
<keyword evidence="3" id="KW-0732">Signal</keyword>